<reference evidence="1" key="1">
    <citation type="submission" date="2023-06" db="EMBL/GenBank/DDBJ databases">
        <authorList>
            <person name="Delattre M."/>
        </authorList>
    </citation>
    <scope>NUCLEOTIDE SEQUENCE</scope>
    <source>
        <strain evidence="1">AF72</strain>
    </source>
</reference>
<protein>
    <submittedName>
        <fullName evidence="1">Uncharacterized protein</fullName>
    </submittedName>
</protein>
<evidence type="ECO:0000313" key="1">
    <source>
        <dbReference type="EMBL" id="CAJ0560414.1"/>
    </source>
</evidence>
<proteinExistence type="predicted"/>
<name>A0AA36FUD7_9BILA</name>
<comment type="caution">
    <text evidence="1">The sequence shown here is derived from an EMBL/GenBank/DDBJ whole genome shotgun (WGS) entry which is preliminary data.</text>
</comment>
<accession>A0AA36FUD7</accession>
<organism evidence="1 2">
    <name type="scientific">Mesorhabditis spiculigera</name>
    <dbReference type="NCBI Taxonomy" id="96644"/>
    <lineage>
        <taxon>Eukaryota</taxon>
        <taxon>Metazoa</taxon>
        <taxon>Ecdysozoa</taxon>
        <taxon>Nematoda</taxon>
        <taxon>Chromadorea</taxon>
        <taxon>Rhabditida</taxon>
        <taxon>Rhabditina</taxon>
        <taxon>Rhabditomorpha</taxon>
        <taxon>Rhabditoidea</taxon>
        <taxon>Rhabditidae</taxon>
        <taxon>Mesorhabditinae</taxon>
        <taxon>Mesorhabditis</taxon>
    </lineage>
</organism>
<gene>
    <name evidence="1" type="ORF">MSPICULIGERA_LOCUS1550</name>
</gene>
<dbReference type="EMBL" id="CATQJA010000443">
    <property type="protein sequence ID" value="CAJ0560414.1"/>
    <property type="molecule type" value="Genomic_DNA"/>
</dbReference>
<feature type="non-terminal residue" evidence="1">
    <location>
        <position position="1"/>
    </location>
</feature>
<keyword evidence="2" id="KW-1185">Reference proteome</keyword>
<evidence type="ECO:0000313" key="2">
    <source>
        <dbReference type="Proteomes" id="UP001177023"/>
    </source>
</evidence>
<dbReference type="AlphaFoldDB" id="A0AA36FUD7"/>
<dbReference type="Proteomes" id="UP001177023">
    <property type="component" value="Unassembled WGS sequence"/>
</dbReference>
<sequence>MLCNFSIVATFLAATAANYILVLNNCRYHPFYKQSLKLELDTARTYSCFSIIRGDVVRIRGKDIMSQRHTQRETF</sequence>